<organism evidence="1 2">
    <name type="scientific">Micromonospora siamensis</name>
    <dbReference type="NCBI Taxonomy" id="299152"/>
    <lineage>
        <taxon>Bacteria</taxon>
        <taxon>Bacillati</taxon>
        <taxon>Actinomycetota</taxon>
        <taxon>Actinomycetes</taxon>
        <taxon>Micromonosporales</taxon>
        <taxon>Micromonosporaceae</taxon>
        <taxon>Micromonospora</taxon>
    </lineage>
</organism>
<name>A0A1C5HAC1_9ACTN</name>
<reference evidence="1 2" key="1">
    <citation type="submission" date="2016-06" db="EMBL/GenBank/DDBJ databases">
        <authorList>
            <person name="Kjaerup R.B."/>
            <person name="Dalgaard T.S."/>
            <person name="Juul-Madsen H.R."/>
        </authorList>
    </citation>
    <scope>NUCLEOTIDE SEQUENCE [LARGE SCALE GENOMIC DNA]</scope>
    <source>
        <strain evidence="1 2">DSM 45097</strain>
    </source>
</reference>
<dbReference type="Pfam" id="PF10604">
    <property type="entry name" value="Polyketide_cyc2"/>
    <property type="match status" value="1"/>
</dbReference>
<dbReference type="InterPro" id="IPR023393">
    <property type="entry name" value="START-like_dom_sf"/>
</dbReference>
<dbReference type="AlphaFoldDB" id="A0A1C5HAC1"/>
<dbReference type="InterPro" id="IPR019587">
    <property type="entry name" value="Polyketide_cyclase/dehydratase"/>
</dbReference>
<dbReference type="RefSeq" id="WP_088969689.1">
    <property type="nucleotide sequence ID" value="NZ_JBHLYF010000014.1"/>
</dbReference>
<sequence>MRYADHPTAECEVHIEADRDRVWDLVCDIQLPARFSPELRRVRPLDDTVPLTQGTRFEGHNHHPFLGEWRTISYVVELTVPSALAWAVVDADGRFGGGPPDPANPAATWRFDLTPDAGGTRLRHGVRIGPGRSGLSLAIDRSPEREEAIVRHRLAELRSGIQDTLDGIKRLAELG</sequence>
<dbReference type="Proteomes" id="UP000198210">
    <property type="component" value="Chromosome I"/>
</dbReference>
<dbReference type="SUPFAM" id="SSF55961">
    <property type="entry name" value="Bet v1-like"/>
    <property type="match status" value="1"/>
</dbReference>
<protein>
    <submittedName>
        <fullName evidence="1">Polyketide cyclase / dehydrase and lipid transport</fullName>
    </submittedName>
</protein>
<dbReference type="EMBL" id="LT607751">
    <property type="protein sequence ID" value="SCG42969.1"/>
    <property type="molecule type" value="Genomic_DNA"/>
</dbReference>
<evidence type="ECO:0000313" key="1">
    <source>
        <dbReference type="EMBL" id="SCG42969.1"/>
    </source>
</evidence>
<dbReference type="CDD" id="cd07812">
    <property type="entry name" value="SRPBCC"/>
    <property type="match status" value="1"/>
</dbReference>
<accession>A0A1C5HAC1</accession>
<gene>
    <name evidence="1" type="ORF">GA0074704_1346</name>
</gene>
<keyword evidence="2" id="KW-1185">Reference proteome</keyword>
<dbReference type="Gene3D" id="3.30.530.20">
    <property type="match status" value="1"/>
</dbReference>
<proteinExistence type="predicted"/>
<evidence type="ECO:0000313" key="2">
    <source>
        <dbReference type="Proteomes" id="UP000198210"/>
    </source>
</evidence>